<gene>
    <name evidence="1" type="ORF">glysoja_046852</name>
</gene>
<reference evidence="1" key="1">
    <citation type="submission" date="2014-07" db="EMBL/GenBank/DDBJ databases">
        <title>Identification of a novel salt tolerance gene in wild soybean by whole-genome sequencing.</title>
        <authorList>
            <person name="Lam H.-M."/>
            <person name="Qi X."/>
            <person name="Li M.-W."/>
            <person name="Liu X."/>
            <person name="Xie M."/>
            <person name="Ni M."/>
            <person name="Xu X."/>
        </authorList>
    </citation>
    <scope>NUCLEOTIDE SEQUENCE [LARGE SCALE GENOMIC DNA]</scope>
    <source>
        <tissue evidence="1">Root</tissue>
    </source>
</reference>
<proteinExistence type="predicted"/>
<name>A0A0B2RXF7_GLYSO</name>
<protein>
    <submittedName>
        <fullName evidence="1">Uncharacterized protein</fullName>
    </submittedName>
</protein>
<evidence type="ECO:0000313" key="1">
    <source>
        <dbReference type="EMBL" id="KHN37123.1"/>
    </source>
</evidence>
<dbReference type="EMBL" id="KN647346">
    <property type="protein sequence ID" value="KHN37123.1"/>
    <property type="molecule type" value="Genomic_DNA"/>
</dbReference>
<dbReference type="AlphaFoldDB" id="A0A0B2RXF7"/>
<sequence>MALGRGFPLLEILRLWVYSIENFESRLSEYGGDCALNTGFALSEPSGFFVGLRCAKLGFATKRVVTLGLSCVLSEMPQSSTSSSSFCINFPPKHL</sequence>
<organism evidence="1">
    <name type="scientific">Glycine soja</name>
    <name type="common">Wild soybean</name>
    <dbReference type="NCBI Taxonomy" id="3848"/>
    <lineage>
        <taxon>Eukaryota</taxon>
        <taxon>Viridiplantae</taxon>
        <taxon>Streptophyta</taxon>
        <taxon>Embryophyta</taxon>
        <taxon>Tracheophyta</taxon>
        <taxon>Spermatophyta</taxon>
        <taxon>Magnoliopsida</taxon>
        <taxon>eudicotyledons</taxon>
        <taxon>Gunneridae</taxon>
        <taxon>Pentapetalae</taxon>
        <taxon>rosids</taxon>
        <taxon>fabids</taxon>
        <taxon>Fabales</taxon>
        <taxon>Fabaceae</taxon>
        <taxon>Papilionoideae</taxon>
        <taxon>50 kb inversion clade</taxon>
        <taxon>NPAAA clade</taxon>
        <taxon>indigoferoid/millettioid clade</taxon>
        <taxon>Phaseoleae</taxon>
        <taxon>Glycine</taxon>
        <taxon>Glycine subgen. Soja</taxon>
    </lineage>
</organism>
<accession>A0A0B2RXF7</accession>
<dbReference type="Proteomes" id="UP000053555">
    <property type="component" value="Unassembled WGS sequence"/>
</dbReference>